<keyword evidence="1 2" id="KW-0732">Signal</keyword>
<dbReference type="RefSeq" id="WP_249992696.1">
    <property type="nucleotide sequence ID" value="NZ_CP116221.1"/>
</dbReference>
<evidence type="ECO:0000313" key="4">
    <source>
        <dbReference type="EMBL" id="WCO01741.1"/>
    </source>
</evidence>
<evidence type="ECO:0000256" key="2">
    <source>
        <dbReference type="SAM" id="SignalP"/>
    </source>
</evidence>
<gene>
    <name evidence="4" type="ORF">MUN68_016980</name>
</gene>
<dbReference type="EMBL" id="CP116221">
    <property type="protein sequence ID" value="WCO01741.1"/>
    <property type="molecule type" value="Genomic_DNA"/>
</dbReference>
<evidence type="ECO:0000259" key="3">
    <source>
        <dbReference type="Pfam" id="PF18962"/>
    </source>
</evidence>
<dbReference type="NCBIfam" id="TIGR04183">
    <property type="entry name" value="Por_Secre_tail"/>
    <property type="match status" value="1"/>
</dbReference>
<accession>A0ABY7RZT2</accession>
<proteinExistence type="predicted"/>
<dbReference type="InterPro" id="IPR026444">
    <property type="entry name" value="Secre_tail"/>
</dbReference>
<reference evidence="4 5" key="1">
    <citation type="submission" date="2023-01" db="EMBL/GenBank/DDBJ databases">
        <title>Psychroserpens ponticola sp. nov., isolated from seawater.</title>
        <authorList>
            <person name="Kristyanto S."/>
            <person name="Jung J."/>
            <person name="Kim J.M."/>
            <person name="Jeon C.O."/>
        </authorList>
    </citation>
    <scope>NUCLEOTIDE SEQUENCE [LARGE SCALE GENOMIC DNA]</scope>
    <source>
        <strain evidence="4 5">MSW6</strain>
    </source>
</reference>
<keyword evidence="5" id="KW-1185">Reference proteome</keyword>
<feature type="chain" id="PRO_5047548952" evidence="2">
    <location>
        <begin position="22"/>
        <end position="563"/>
    </location>
</feature>
<evidence type="ECO:0000313" key="5">
    <source>
        <dbReference type="Proteomes" id="UP001202717"/>
    </source>
</evidence>
<sequence length="563" mass="61068">MKTIKLSLLLNLFVFCGYSQSIEKFSIDSGGASTSAGGIQILYTIGEVVVQEYSTTNLSVSEGFINSSFRLKINPVAYLQGPILNPDTAGLMNDDLRVADLIPTTSPYEDHAICDASVFLVTGNNAIVDWVWVELRDGSDNSIISNAQSAFLQRDGDVVAIDGMSSLSASLPDGNYYVSVSHRNHLGVMSASSFALSGTDTIIDLTSDPNLVTGGNNAVVVLSNGNHGAYAGDYDENNQIQNVDANSVVQLIGGTGYTNADMDANTQIQNTDVNALIQPNIGLGQQFNREDSEREFLDAGITLTFANAQITNDGNDDFYEADVLIASTEDFYIGSGQIYFDYNTDAFGDNISSNNAIEYSQPQTSILGGSYVGLPAYKDFVQNDNNTSRVSLSFQQNFSESFIATNIPDIQTTATPKALFHLKIKFIDASEDPEVCFYNQGVFQDQFYTACGGAGAADCTNNPGEQITDDTYDCSGADIDTLNLDAYQENTIVIFPNPVRKTFEIKGIKNPYDLNIYDVSGKLVLQLSNIINQTIDMSVYENGVYLVEIITDKDSITKKIVVK</sequence>
<organism evidence="4 5">
    <name type="scientific">Psychroserpens ponticola</name>
    <dbReference type="NCBI Taxonomy" id="2932268"/>
    <lineage>
        <taxon>Bacteria</taxon>
        <taxon>Pseudomonadati</taxon>
        <taxon>Bacteroidota</taxon>
        <taxon>Flavobacteriia</taxon>
        <taxon>Flavobacteriales</taxon>
        <taxon>Flavobacteriaceae</taxon>
        <taxon>Psychroserpens</taxon>
    </lineage>
</organism>
<name>A0ABY7RZT2_9FLAO</name>
<dbReference type="Proteomes" id="UP001202717">
    <property type="component" value="Chromosome"/>
</dbReference>
<evidence type="ECO:0000256" key="1">
    <source>
        <dbReference type="ARBA" id="ARBA00022729"/>
    </source>
</evidence>
<protein>
    <submittedName>
        <fullName evidence="4">T9SS type A sorting domain-containing protein</fullName>
    </submittedName>
</protein>
<dbReference type="Pfam" id="PF18962">
    <property type="entry name" value="Por_Secre_tail"/>
    <property type="match status" value="1"/>
</dbReference>
<feature type="domain" description="Secretion system C-terminal sorting" evidence="3">
    <location>
        <begin position="494"/>
        <end position="562"/>
    </location>
</feature>
<feature type="signal peptide" evidence="2">
    <location>
        <begin position="1"/>
        <end position="21"/>
    </location>
</feature>